<dbReference type="OrthoDB" id="9771883at2"/>
<dbReference type="InterPro" id="IPR036291">
    <property type="entry name" value="NAD(P)-bd_dom_sf"/>
</dbReference>
<protein>
    <submittedName>
        <fullName evidence="4">3-hydroxybutyryl-CoA dehydrogenase</fullName>
    </submittedName>
</protein>
<name>A0A1M6G224_9FLAO</name>
<dbReference type="Gene3D" id="1.10.1040.50">
    <property type="match status" value="1"/>
</dbReference>
<dbReference type="InterPro" id="IPR008927">
    <property type="entry name" value="6-PGluconate_DH-like_C_sf"/>
</dbReference>
<dbReference type="Pfam" id="PF02737">
    <property type="entry name" value="3HCDH_N"/>
    <property type="match status" value="1"/>
</dbReference>
<evidence type="ECO:0000259" key="2">
    <source>
        <dbReference type="Pfam" id="PF00725"/>
    </source>
</evidence>
<sequence length="389" mass="43461">MTIGIIGSGTMGSGIAQVAATAGCQVKVYDTNQEALQKSEAKLEQVMLRLIEKGKIDTTEKDRIQSNISYVNTIQELAGANLTIEAIIENLEIKQKVFQELEACQNEDAIIASNTSSLSIASIASALKKPSRVIGIHFFNPAPLMPLVEIIPAVQTSEEVKNKVVQIIADWKKVGVLAKDTPGFIVNRVARPFYGEALRIYEEGKADISTIDNALKDLGGFRMGPFQLMDFIGHDVNYTVTETVFKEFYYDPRYKPSFTQKRLKEAGYLGRKTGKGFYDYKDGKPVASSEVEKFSNSELSQQILDRVLVMLINEAADALFLNIATAKDIDLAMTKGVNYPKGLLAWANEKGIDWCVEKLDALYNEYHEDRYRCSPLLRKMKLEKNQFQL</sequence>
<dbReference type="InterPro" id="IPR006108">
    <property type="entry name" value="3HC_DH_C"/>
</dbReference>
<dbReference type="PROSITE" id="PS00067">
    <property type="entry name" value="3HCDH"/>
    <property type="match status" value="1"/>
</dbReference>
<feature type="domain" description="3-hydroxyacyl-CoA dehydrogenase C-terminal" evidence="2">
    <location>
        <begin position="303"/>
        <end position="381"/>
    </location>
</feature>
<organism evidence="4 5">
    <name type="scientific">Mesonia phycicola</name>
    <dbReference type="NCBI Taxonomy" id="579105"/>
    <lineage>
        <taxon>Bacteria</taxon>
        <taxon>Pseudomonadati</taxon>
        <taxon>Bacteroidota</taxon>
        <taxon>Flavobacteriia</taxon>
        <taxon>Flavobacteriales</taxon>
        <taxon>Flavobacteriaceae</taxon>
        <taxon>Mesonia</taxon>
    </lineage>
</organism>
<dbReference type="SUPFAM" id="SSF48179">
    <property type="entry name" value="6-phosphogluconate dehydrogenase C-terminal domain-like"/>
    <property type="match status" value="2"/>
</dbReference>
<dbReference type="GO" id="GO:0008691">
    <property type="term" value="F:3-hydroxybutyryl-CoA dehydrogenase activity"/>
    <property type="evidence" value="ECO:0007669"/>
    <property type="project" value="TreeGrafter"/>
</dbReference>
<dbReference type="InterPro" id="IPR006180">
    <property type="entry name" value="3-OHacyl-CoA_DH_CS"/>
</dbReference>
<dbReference type="GO" id="GO:0006635">
    <property type="term" value="P:fatty acid beta-oxidation"/>
    <property type="evidence" value="ECO:0007669"/>
    <property type="project" value="TreeGrafter"/>
</dbReference>
<evidence type="ECO:0000259" key="3">
    <source>
        <dbReference type="Pfam" id="PF02737"/>
    </source>
</evidence>
<evidence type="ECO:0000313" key="4">
    <source>
        <dbReference type="EMBL" id="SHJ03907.1"/>
    </source>
</evidence>
<dbReference type="Pfam" id="PF00725">
    <property type="entry name" value="3HCDH"/>
    <property type="match status" value="2"/>
</dbReference>
<dbReference type="PANTHER" id="PTHR48075:SF5">
    <property type="entry name" value="3-HYDROXYBUTYRYL-COA DEHYDROGENASE"/>
    <property type="match status" value="1"/>
</dbReference>
<dbReference type="GO" id="GO:0070403">
    <property type="term" value="F:NAD+ binding"/>
    <property type="evidence" value="ECO:0007669"/>
    <property type="project" value="InterPro"/>
</dbReference>
<dbReference type="Gene3D" id="3.40.50.720">
    <property type="entry name" value="NAD(P)-binding Rossmann-like Domain"/>
    <property type="match status" value="1"/>
</dbReference>
<keyword evidence="1" id="KW-0560">Oxidoreductase</keyword>
<reference evidence="4 5" key="1">
    <citation type="submission" date="2016-11" db="EMBL/GenBank/DDBJ databases">
        <authorList>
            <person name="Jaros S."/>
            <person name="Januszkiewicz K."/>
            <person name="Wedrychowicz H."/>
        </authorList>
    </citation>
    <scope>NUCLEOTIDE SEQUENCE [LARGE SCALE GENOMIC DNA]</scope>
    <source>
        <strain evidence="4 5">DSM 21425</strain>
    </source>
</reference>
<dbReference type="Proteomes" id="UP000184225">
    <property type="component" value="Unassembled WGS sequence"/>
</dbReference>
<dbReference type="AlphaFoldDB" id="A0A1M6G224"/>
<dbReference type="SUPFAM" id="SSF51735">
    <property type="entry name" value="NAD(P)-binding Rossmann-fold domains"/>
    <property type="match status" value="1"/>
</dbReference>
<gene>
    <name evidence="4" type="ORF">SAMN04488096_10778</name>
</gene>
<dbReference type="PANTHER" id="PTHR48075">
    <property type="entry name" value="3-HYDROXYACYL-COA DEHYDROGENASE FAMILY PROTEIN"/>
    <property type="match status" value="1"/>
</dbReference>
<evidence type="ECO:0000256" key="1">
    <source>
        <dbReference type="ARBA" id="ARBA00023002"/>
    </source>
</evidence>
<dbReference type="STRING" id="579105.SAMN04488096_10778"/>
<accession>A0A1M6G224</accession>
<proteinExistence type="predicted"/>
<feature type="domain" description="3-hydroxyacyl-CoA dehydrogenase C-terminal" evidence="2">
    <location>
        <begin position="183"/>
        <end position="280"/>
    </location>
</feature>
<keyword evidence="5" id="KW-1185">Reference proteome</keyword>
<dbReference type="FunFam" id="3.40.50.720:FF:000009">
    <property type="entry name" value="Fatty oxidation complex, alpha subunit"/>
    <property type="match status" value="1"/>
</dbReference>
<dbReference type="EMBL" id="FQYY01000007">
    <property type="protein sequence ID" value="SHJ03907.1"/>
    <property type="molecule type" value="Genomic_DNA"/>
</dbReference>
<feature type="domain" description="3-hydroxyacyl-CoA dehydrogenase NAD binding" evidence="3">
    <location>
        <begin position="2"/>
        <end position="181"/>
    </location>
</feature>
<dbReference type="InterPro" id="IPR006176">
    <property type="entry name" value="3-OHacyl-CoA_DH_NAD-bd"/>
</dbReference>
<evidence type="ECO:0000313" key="5">
    <source>
        <dbReference type="Proteomes" id="UP000184225"/>
    </source>
</evidence>
<dbReference type="RefSeq" id="WP_073151992.1">
    <property type="nucleotide sequence ID" value="NZ_FQYY01000007.1"/>
</dbReference>